<dbReference type="VEuPathDB" id="FungiDB:MELLADRAFT_87866"/>
<dbReference type="EMBL" id="GL883112">
    <property type="protein sequence ID" value="EGG05684.1"/>
    <property type="molecule type" value="Genomic_DNA"/>
</dbReference>
<name>F4RPT3_MELLP</name>
<reference evidence="3" key="1">
    <citation type="journal article" date="2011" name="Proc. Natl. Acad. Sci. U.S.A.">
        <title>Obligate biotrophy features unraveled by the genomic analysis of rust fungi.</title>
        <authorList>
            <person name="Duplessis S."/>
            <person name="Cuomo C.A."/>
            <person name="Lin Y.-C."/>
            <person name="Aerts A."/>
            <person name="Tisserant E."/>
            <person name="Veneault-Fourrey C."/>
            <person name="Joly D.L."/>
            <person name="Hacquard S."/>
            <person name="Amselem J."/>
            <person name="Cantarel B.L."/>
            <person name="Chiu R."/>
            <person name="Coutinho P.M."/>
            <person name="Feau N."/>
            <person name="Field M."/>
            <person name="Frey P."/>
            <person name="Gelhaye E."/>
            <person name="Goldberg J."/>
            <person name="Grabherr M.G."/>
            <person name="Kodira C.D."/>
            <person name="Kohler A."/>
            <person name="Kuees U."/>
            <person name="Lindquist E.A."/>
            <person name="Lucas S.M."/>
            <person name="Mago R."/>
            <person name="Mauceli E."/>
            <person name="Morin E."/>
            <person name="Murat C."/>
            <person name="Pangilinan J.L."/>
            <person name="Park R."/>
            <person name="Pearson M."/>
            <person name="Quesneville H."/>
            <person name="Rouhier N."/>
            <person name="Sakthikumar S."/>
            <person name="Salamov A.A."/>
            <person name="Schmutz J."/>
            <person name="Selles B."/>
            <person name="Shapiro H."/>
            <person name="Tanguay P."/>
            <person name="Tuskan G.A."/>
            <person name="Henrissat B."/>
            <person name="Van de Peer Y."/>
            <person name="Rouze P."/>
            <person name="Ellis J.G."/>
            <person name="Dodds P.N."/>
            <person name="Schein J.E."/>
            <person name="Zhong S."/>
            <person name="Hamelin R.C."/>
            <person name="Grigoriev I.V."/>
            <person name="Szabo L.J."/>
            <person name="Martin F."/>
        </authorList>
    </citation>
    <scope>NUCLEOTIDE SEQUENCE [LARGE SCALE GENOMIC DNA]</scope>
    <source>
        <strain evidence="3">98AG31 / pathotype 3-4-7</strain>
    </source>
</reference>
<dbReference type="Proteomes" id="UP000001072">
    <property type="component" value="Unassembled WGS sequence"/>
</dbReference>
<sequence>MSHSFSHDSPFPSVPDFITSQEEQPRYVREEPLGATAFSGMDEYKEGYDYSQPCSRRRNAKSVRLCVTASGKSRKCDRGRVANTIKPPPERPVAQNIRRAGMEMASLFQIDPQEHGAARAEGPLETGQGNTHVAARIKKWQSIVKHAGVDWGLTNESHGTREVPRKRGREDEFLSEEGNLRSPVKKIVIRTQASAGEQWKDQSRGKLFLEENAAQLTGEEANWNLEEGKSSDATSDIWGEVIPSPFDGKFIIEKLKTQANDMEKFIAKKTKDIAGLIPKGDNFTGFLGIWNDMRDKFKAYKGEVKLIVKPLEGQ</sequence>
<evidence type="ECO:0000256" key="1">
    <source>
        <dbReference type="SAM" id="MobiDB-lite"/>
    </source>
</evidence>
<organism evidence="3">
    <name type="scientific">Melampsora larici-populina (strain 98AG31 / pathotype 3-4-7)</name>
    <name type="common">Poplar leaf rust fungus</name>
    <dbReference type="NCBI Taxonomy" id="747676"/>
    <lineage>
        <taxon>Eukaryota</taxon>
        <taxon>Fungi</taxon>
        <taxon>Dikarya</taxon>
        <taxon>Basidiomycota</taxon>
        <taxon>Pucciniomycotina</taxon>
        <taxon>Pucciniomycetes</taxon>
        <taxon>Pucciniales</taxon>
        <taxon>Melampsoraceae</taxon>
        <taxon>Melampsora</taxon>
    </lineage>
</organism>
<dbReference type="GeneID" id="18934672"/>
<dbReference type="KEGG" id="mlr:MELLADRAFT_87866"/>
<dbReference type="HOGENOM" id="CLU_885900_0_0_1"/>
<evidence type="ECO:0000313" key="3">
    <source>
        <dbReference type="Proteomes" id="UP000001072"/>
    </source>
</evidence>
<feature type="region of interest" description="Disordered" evidence="1">
    <location>
        <begin position="1"/>
        <end position="28"/>
    </location>
</feature>
<keyword evidence="3" id="KW-1185">Reference proteome</keyword>
<feature type="compositionally biased region" description="Low complexity" evidence="1">
    <location>
        <begin position="1"/>
        <end position="17"/>
    </location>
</feature>
<accession>F4RPT3</accession>
<evidence type="ECO:0000313" key="2">
    <source>
        <dbReference type="EMBL" id="EGG05684.1"/>
    </source>
</evidence>
<gene>
    <name evidence="2" type="ORF">MELLADRAFT_87866</name>
</gene>
<dbReference type="InParanoid" id="F4RPT3"/>
<protein>
    <submittedName>
        <fullName evidence="2">Uncharacterized protein</fullName>
    </submittedName>
</protein>
<dbReference type="OrthoDB" id="10406833at2759"/>
<proteinExistence type="predicted"/>
<dbReference type="AlphaFoldDB" id="F4RPT3"/>
<dbReference type="RefSeq" id="XP_007411173.1">
    <property type="nucleotide sequence ID" value="XM_007411111.1"/>
</dbReference>